<keyword evidence="4" id="KW-1185">Reference proteome</keyword>
<dbReference type="GO" id="GO:0102710">
    <property type="term" value="F:D-inositol-3-phosphate glycosyltransferase activity"/>
    <property type="evidence" value="ECO:0007669"/>
    <property type="project" value="UniProtKB-EC"/>
</dbReference>
<dbReference type="InterPro" id="IPR028098">
    <property type="entry name" value="Glyco_trans_4-like_N"/>
</dbReference>
<dbReference type="EC" id="2.4.1.250" evidence="3"/>
<dbReference type="GO" id="GO:1901135">
    <property type="term" value="P:carbohydrate derivative metabolic process"/>
    <property type="evidence" value="ECO:0007669"/>
    <property type="project" value="UniProtKB-ARBA"/>
</dbReference>
<gene>
    <name evidence="3" type="primary">mshA_1</name>
    <name evidence="3" type="ORF">CODIS_17290</name>
</gene>
<reference evidence="3 4" key="1">
    <citation type="submission" date="2016-06" db="EMBL/GenBank/DDBJ databases">
        <title>Genome sequence of endosymbiont of Candidatus Endolucinida thiodiazotropha.</title>
        <authorList>
            <person name="Poehlein A."/>
            <person name="Koenig S."/>
            <person name="Heiden S.E."/>
            <person name="Thuermer A."/>
            <person name="Voget S."/>
            <person name="Daniel R."/>
            <person name="Markert S."/>
            <person name="Gros O."/>
            <person name="Schweder T."/>
        </authorList>
    </citation>
    <scope>NUCLEOTIDE SEQUENCE [LARGE SCALE GENOMIC DNA]</scope>
    <source>
        <strain evidence="3 4">COS</strain>
    </source>
</reference>
<organism evidence="3 4">
    <name type="scientific">Candidatus Thiodiazotropha endolucinida</name>
    <dbReference type="NCBI Taxonomy" id="1655433"/>
    <lineage>
        <taxon>Bacteria</taxon>
        <taxon>Pseudomonadati</taxon>
        <taxon>Pseudomonadota</taxon>
        <taxon>Gammaproteobacteria</taxon>
        <taxon>Chromatiales</taxon>
        <taxon>Sedimenticolaceae</taxon>
        <taxon>Candidatus Thiodiazotropha</taxon>
    </lineage>
</organism>
<accession>A0A7Z1AFY2</accession>
<dbReference type="SUPFAM" id="SSF53756">
    <property type="entry name" value="UDP-Glycosyltransferase/glycogen phosphorylase"/>
    <property type="match status" value="1"/>
</dbReference>
<dbReference type="Pfam" id="PF13439">
    <property type="entry name" value="Glyco_transf_4"/>
    <property type="match status" value="1"/>
</dbReference>
<feature type="domain" description="Glycosyltransferase subfamily 4-like N-terminal" evidence="2">
    <location>
        <begin position="14"/>
        <end position="162"/>
    </location>
</feature>
<dbReference type="RefSeq" id="WP_069123857.1">
    <property type="nucleotide sequence ID" value="NZ_MARB01000008.1"/>
</dbReference>
<dbReference type="PANTHER" id="PTHR12526">
    <property type="entry name" value="GLYCOSYLTRANSFERASE"/>
    <property type="match status" value="1"/>
</dbReference>
<dbReference type="PANTHER" id="PTHR12526:SF630">
    <property type="entry name" value="GLYCOSYLTRANSFERASE"/>
    <property type="match status" value="1"/>
</dbReference>
<dbReference type="AlphaFoldDB" id="A0A7Z1AFY2"/>
<keyword evidence="3" id="KW-0328">Glycosyltransferase</keyword>
<protein>
    <submittedName>
        <fullName evidence="3">D-inositol 3-phosphate glycosyltransferase</fullName>
        <ecNumber evidence="3">2.4.1.250</ecNumber>
    </submittedName>
</protein>
<dbReference type="OrthoDB" id="9805661at2"/>
<sequence length="366" mass="39777">MRVLHIEAGMHLYGGARQVVYLLSGLQHHGVESHLVCPCGSAVAEAVREIGVRVEEIPMGGDLDLGLIFRLKRAIQGATPDLVHIHSRRGADILGGIATRLCGIKSVLSRRVDNPEHPLLVMAKYRLYDHVIAISQGIADVLSQEGVPADKLVCVRSAVDVDLYQQQCDRAGFRAQFGLAEDALVMGVAAQLIPRKGHRYLLLALPRLIQSFPHLHLLVFGKGPLREVLEQQIEVLQLQQHVTLAGFRDDLPQLLPCLDLLVHPALMEGLGVALLQAASAGLPIVAVEAGGMPEAVEDGVNGLLVPPGSDEALADAIYQLLDNEELRRRMGESGREKMRRGFSVEQMVLGNLAVYRDLLNLPEVTG</sequence>
<dbReference type="Proteomes" id="UP000094769">
    <property type="component" value="Unassembled WGS sequence"/>
</dbReference>
<dbReference type="EMBL" id="MARB01000008">
    <property type="protein sequence ID" value="ODJ87958.1"/>
    <property type="molecule type" value="Genomic_DNA"/>
</dbReference>
<proteinExistence type="predicted"/>
<feature type="domain" description="Glycosyl transferase family 1" evidence="1">
    <location>
        <begin position="173"/>
        <end position="336"/>
    </location>
</feature>
<keyword evidence="3" id="KW-0808">Transferase</keyword>
<comment type="caution">
    <text evidence="3">The sequence shown here is derived from an EMBL/GenBank/DDBJ whole genome shotgun (WGS) entry which is preliminary data.</text>
</comment>
<evidence type="ECO:0000259" key="1">
    <source>
        <dbReference type="Pfam" id="PF00534"/>
    </source>
</evidence>
<evidence type="ECO:0000313" key="4">
    <source>
        <dbReference type="Proteomes" id="UP000094769"/>
    </source>
</evidence>
<evidence type="ECO:0000259" key="2">
    <source>
        <dbReference type="Pfam" id="PF13439"/>
    </source>
</evidence>
<evidence type="ECO:0000313" key="3">
    <source>
        <dbReference type="EMBL" id="ODJ87958.1"/>
    </source>
</evidence>
<dbReference type="Gene3D" id="3.40.50.2000">
    <property type="entry name" value="Glycogen Phosphorylase B"/>
    <property type="match status" value="2"/>
</dbReference>
<name>A0A7Z1AFY2_9GAMM</name>
<dbReference type="Pfam" id="PF00534">
    <property type="entry name" value="Glycos_transf_1"/>
    <property type="match status" value="1"/>
</dbReference>
<dbReference type="InterPro" id="IPR001296">
    <property type="entry name" value="Glyco_trans_1"/>
</dbReference>